<dbReference type="Gene3D" id="3.20.20.150">
    <property type="entry name" value="Divalent-metal-dependent TIM barrel enzymes"/>
    <property type="match status" value="2"/>
</dbReference>
<dbReference type="InterPro" id="IPR050312">
    <property type="entry name" value="IolE/XylAMocC-like"/>
</dbReference>
<dbReference type="GO" id="GO:0006064">
    <property type="term" value="P:glucuronate catabolic process"/>
    <property type="evidence" value="ECO:0007669"/>
    <property type="project" value="InterPro"/>
</dbReference>
<dbReference type="SUPFAM" id="SSF51658">
    <property type="entry name" value="Xylose isomerase-like"/>
    <property type="match status" value="1"/>
</dbReference>
<comment type="caution">
    <text evidence="1">The sequence shown here is derived from an EMBL/GenBank/DDBJ whole genome shotgun (WGS) entry which is preliminary data.</text>
</comment>
<gene>
    <name evidence="1" type="ORF">A3F84_13960</name>
</gene>
<protein>
    <submittedName>
        <fullName evidence="1">Uncharacterized protein</fullName>
    </submittedName>
</protein>
<evidence type="ECO:0000313" key="2">
    <source>
        <dbReference type="Proteomes" id="UP000178606"/>
    </source>
</evidence>
<sequence>MVQIGIASGRNAETTVARCRALGVNRVALYCAAFRAEGGEDVPDLDRLRGVIRQLSDASIAAPAIIQWFGNDPAMVLDRSGHRREIEAMRRTISVVGRAGIRSMLHYVDLAESADPADDAAYWDGLIAVFRELVAEAEQADVRIANHGIWRCLPDDLRASALRSGVRASDYRHYRPEGWRGPYLVRDAEGIQRLLDAVPSPCNGVAFCTGMHITGGDVPSLVGRFRGKVHFAQARDVRGRWPAAEEVFPGEGELDFPRILRLLREAGYEGMIHPEHLGHPRGPEDDLEARAVAYLKAALFTSAPR</sequence>
<dbReference type="InterPro" id="IPR036237">
    <property type="entry name" value="Xyl_isomerase-like_sf"/>
</dbReference>
<organism evidence="1 2">
    <name type="scientific">Handelsmanbacteria sp. (strain RIFCSPLOWO2_12_FULL_64_10)</name>
    <dbReference type="NCBI Taxonomy" id="1817868"/>
    <lineage>
        <taxon>Bacteria</taxon>
        <taxon>Candidatus Handelsmaniibacteriota</taxon>
    </lineage>
</organism>
<name>A0A1F6CD46_HANXR</name>
<dbReference type="EMBL" id="MFKF01000275">
    <property type="protein sequence ID" value="OGG47076.1"/>
    <property type="molecule type" value="Genomic_DNA"/>
</dbReference>
<evidence type="ECO:0000313" key="1">
    <source>
        <dbReference type="EMBL" id="OGG47076.1"/>
    </source>
</evidence>
<dbReference type="GO" id="GO:0008927">
    <property type="term" value="F:mannonate dehydratase activity"/>
    <property type="evidence" value="ECO:0007669"/>
    <property type="project" value="InterPro"/>
</dbReference>
<proteinExistence type="predicted"/>
<dbReference type="AlphaFoldDB" id="A0A1F6CD46"/>
<dbReference type="InterPro" id="IPR004628">
    <property type="entry name" value="Man_deHydtase"/>
</dbReference>
<dbReference type="Proteomes" id="UP000178606">
    <property type="component" value="Unassembled WGS sequence"/>
</dbReference>
<reference evidence="1 2" key="1">
    <citation type="journal article" date="2016" name="Nat. Commun.">
        <title>Thousands of microbial genomes shed light on interconnected biogeochemical processes in an aquifer system.</title>
        <authorList>
            <person name="Anantharaman K."/>
            <person name="Brown C.T."/>
            <person name="Hug L.A."/>
            <person name="Sharon I."/>
            <person name="Castelle C.J."/>
            <person name="Probst A.J."/>
            <person name="Thomas B.C."/>
            <person name="Singh A."/>
            <person name="Wilkins M.J."/>
            <person name="Karaoz U."/>
            <person name="Brodie E.L."/>
            <person name="Williams K.H."/>
            <person name="Hubbard S.S."/>
            <person name="Banfield J.F."/>
        </authorList>
    </citation>
    <scope>NUCLEOTIDE SEQUENCE [LARGE SCALE GENOMIC DNA]</scope>
    <source>
        <strain evidence="2">RIFCSPLOWO2_12_FULL_64_10</strain>
    </source>
</reference>
<dbReference type="Pfam" id="PF03786">
    <property type="entry name" value="UxuA"/>
    <property type="match status" value="1"/>
</dbReference>
<accession>A0A1F6CD46</accession>
<dbReference type="PANTHER" id="PTHR12110">
    <property type="entry name" value="HYDROXYPYRUVATE ISOMERASE"/>
    <property type="match status" value="1"/>
</dbReference>